<keyword evidence="7 13" id="KW-0862">Zinc</keyword>
<keyword evidence="5" id="KW-0808">Transferase</keyword>
<dbReference type="Gene3D" id="3.30.1600.10">
    <property type="entry name" value="SIR2/SIRT2 'Small Domain"/>
    <property type="match status" value="1"/>
</dbReference>
<keyword evidence="9" id="KW-0539">Nucleus</keyword>
<dbReference type="InterPro" id="IPR050134">
    <property type="entry name" value="NAD-dep_sirtuin_deacylases"/>
</dbReference>
<dbReference type="FunFam" id="3.30.1600.10:FF:000013">
    <property type="entry name" value="NAD-dependent protein deacetylase sirtuin-1"/>
    <property type="match status" value="1"/>
</dbReference>
<dbReference type="GO" id="GO:0017136">
    <property type="term" value="F:histone deacetylase activity, NAD-dependent"/>
    <property type="evidence" value="ECO:0007669"/>
    <property type="project" value="TreeGrafter"/>
</dbReference>
<evidence type="ECO:0000259" key="14">
    <source>
        <dbReference type="PROSITE" id="PS50305"/>
    </source>
</evidence>
<dbReference type="InterPro" id="IPR026590">
    <property type="entry name" value="Ssirtuin_cat_dom"/>
</dbReference>
<dbReference type="GO" id="GO:0002039">
    <property type="term" value="F:p53 binding"/>
    <property type="evidence" value="ECO:0007669"/>
    <property type="project" value="TreeGrafter"/>
</dbReference>
<dbReference type="InterPro" id="IPR026591">
    <property type="entry name" value="Sirtuin_cat_small_dom_sf"/>
</dbReference>
<accession>A0A9J2PNV7</accession>
<dbReference type="PANTHER" id="PTHR11085">
    <property type="entry name" value="NAD-DEPENDENT PROTEIN DEACYLASE SIRTUIN-5, MITOCHONDRIAL-RELATED"/>
    <property type="match status" value="1"/>
</dbReference>
<feature type="active site" description="Proton acceptor" evidence="13">
    <location>
        <position position="263"/>
    </location>
</feature>
<dbReference type="GO" id="GO:0003714">
    <property type="term" value="F:transcription corepressor activity"/>
    <property type="evidence" value="ECO:0007669"/>
    <property type="project" value="TreeGrafter"/>
</dbReference>
<keyword evidence="8" id="KW-0520">NAD</keyword>
<feature type="binding site" evidence="13">
    <location>
        <position position="274"/>
    </location>
    <ligand>
        <name>Zn(2+)</name>
        <dbReference type="ChEBI" id="CHEBI:29105"/>
    </ligand>
</feature>
<evidence type="ECO:0000256" key="4">
    <source>
        <dbReference type="ARBA" id="ARBA00012928"/>
    </source>
</evidence>
<dbReference type="GO" id="GO:0046872">
    <property type="term" value="F:metal ion binding"/>
    <property type="evidence" value="ECO:0007669"/>
    <property type="project" value="UniProtKB-KW"/>
</dbReference>
<dbReference type="Gene3D" id="3.40.50.1220">
    <property type="entry name" value="TPP-binding domain"/>
    <property type="match status" value="1"/>
</dbReference>
<dbReference type="PROSITE" id="PS50305">
    <property type="entry name" value="SIRTUIN"/>
    <property type="match status" value="1"/>
</dbReference>
<evidence type="ECO:0000256" key="2">
    <source>
        <dbReference type="ARBA" id="ARBA00004123"/>
    </source>
</evidence>
<dbReference type="InterPro" id="IPR029035">
    <property type="entry name" value="DHS-like_NAD/FAD-binding_dom"/>
</dbReference>
<proteinExistence type="inferred from homology"/>
<dbReference type="InterPro" id="IPR003000">
    <property type="entry name" value="Sirtuin"/>
</dbReference>
<dbReference type="GO" id="GO:0033553">
    <property type="term" value="C:rDNA heterochromatin"/>
    <property type="evidence" value="ECO:0007669"/>
    <property type="project" value="TreeGrafter"/>
</dbReference>
<evidence type="ECO:0000256" key="12">
    <source>
        <dbReference type="ARBA" id="ARBA00083601"/>
    </source>
</evidence>
<evidence type="ECO:0000256" key="11">
    <source>
        <dbReference type="ARBA" id="ARBA00075618"/>
    </source>
</evidence>
<comment type="cofactor">
    <cofactor evidence="1">
        <name>Zn(2+)</name>
        <dbReference type="ChEBI" id="CHEBI:29105"/>
    </cofactor>
</comment>
<dbReference type="AlphaFoldDB" id="A0A9J2PNV7"/>
<organism evidence="15 16">
    <name type="scientific">Ascaris lumbricoides</name>
    <name type="common">Giant roundworm</name>
    <dbReference type="NCBI Taxonomy" id="6252"/>
    <lineage>
        <taxon>Eukaryota</taxon>
        <taxon>Metazoa</taxon>
        <taxon>Ecdysozoa</taxon>
        <taxon>Nematoda</taxon>
        <taxon>Chromadorea</taxon>
        <taxon>Rhabditida</taxon>
        <taxon>Spirurina</taxon>
        <taxon>Ascaridomorpha</taxon>
        <taxon>Ascaridoidea</taxon>
        <taxon>Ascarididae</taxon>
        <taxon>Ascaris</taxon>
    </lineage>
</organism>
<dbReference type="SUPFAM" id="SSF52467">
    <property type="entry name" value="DHS-like NAD/FAD-binding domain"/>
    <property type="match status" value="1"/>
</dbReference>
<dbReference type="GO" id="GO:0070403">
    <property type="term" value="F:NAD+ binding"/>
    <property type="evidence" value="ECO:0007669"/>
    <property type="project" value="InterPro"/>
</dbReference>
<dbReference type="EC" id="2.3.1.286" evidence="4"/>
<evidence type="ECO:0000313" key="15">
    <source>
        <dbReference type="Proteomes" id="UP000036681"/>
    </source>
</evidence>
<evidence type="ECO:0000313" key="16">
    <source>
        <dbReference type="WBParaSite" id="ALUE_0001164701-mRNA-1"/>
    </source>
</evidence>
<evidence type="ECO:0000256" key="5">
    <source>
        <dbReference type="ARBA" id="ARBA00022679"/>
    </source>
</evidence>
<dbReference type="WBParaSite" id="ALUE_0001164701-mRNA-1">
    <property type="protein sequence ID" value="ALUE_0001164701-mRNA-1"/>
    <property type="gene ID" value="ALUE_0001164701"/>
</dbReference>
<dbReference type="PANTHER" id="PTHR11085:SF9">
    <property type="entry name" value="NAD-DEPENDENT PROTEIN DEACETYLASE SIRTUIN-1"/>
    <property type="match status" value="1"/>
</dbReference>
<evidence type="ECO:0000256" key="1">
    <source>
        <dbReference type="ARBA" id="ARBA00001947"/>
    </source>
</evidence>
<sequence>MDGWFLFQGEDLRSFIGSVLGCSQAFTKQVLLCIDMNISVAAGGEVKRCSSSALESHQVELDEASFTLQVSPREAAWKPPNESIRLVEAMANEGASPREVVESLLPNVALPEGISNEELCRIIQQIIHSDRPKRDKLLTYNTFEDAVELFRKSQRILVLTGAGVSVSCGIPDFRSKDGIYARLRVDFPDLPDPTAMFDINYFIQNPKPFFEFAREIFPGQFEASICHYFIKMLETEGKLLRNYTQNIDTLEQVAGITRIVQCHGSFSKATCRHCGSKFDGNVLREDVFAKRIAMCRTCGDPKGILKPDIVFFGEDLPDEFHNRMLEDKSEVDLVVVIGSSLKVQPVALIPFSVDASVPQVLINREPLPHYTADIELLGNCDDIIIQIALALGHPYTQLLNKEVVDNHVCEGLSEARSTPAIQVRRQIDEAKFKSLVYEPDPKRTRVEGGASPIWDGRYVSVESKLPPDSFLFVAPNRCIFPGAELFYDKDEDIFCQLRQRRYTPSHSSGSISEQSDFECGAEEVARMRSLPPESRTLADECNVEQQARASSCPVLCTLIIDDHDHTERQLEAKRRRAQRGRYFSESAAYTVRDVLRAEWTRYEAHF</sequence>
<dbReference type="GO" id="GO:0005654">
    <property type="term" value="C:nucleoplasm"/>
    <property type="evidence" value="ECO:0007669"/>
    <property type="project" value="TreeGrafter"/>
</dbReference>
<dbReference type="Proteomes" id="UP000036681">
    <property type="component" value="Unplaced"/>
</dbReference>
<dbReference type="GO" id="GO:0005637">
    <property type="term" value="C:nuclear inner membrane"/>
    <property type="evidence" value="ECO:0007669"/>
    <property type="project" value="TreeGrafter"/>
</dbReference>
<feature type="binding site" evidence="13">
    <location>
        <position position="271"/>
    </location>
    <ligand>
        <name>Zn(2+)</name>
        <dbReference type="ChEBI" id="CHEBI:29105"/>
    </ligand>
</feature>
<feature type="binding site" evidence="13">
    <location>
        <position position="298"/>
    </location>
    <ligand>
        <name>Zn(2+)</name>
        <dbReference type="ChEBI" id="CHEBI:29105"/>
    </ligand>
</feature>
<feature type="domain" description="Deacetylase sirtuin-type" evidence="14">
    <location>
        <begin position="136"/>
        <end position="402"/>
    </location>
</feature>
<comment type="similarity">
    <text evidence="3">Belongs to the sirtuin family. Class I subfamily.</text>
</comment>
<keyword evidence="6 13" id="KW-0479">Metal-binding</keyword>
<comment type="subcellular location">
    <subcellularLocation>
        <location evidence="2">Nucleus</location>
    </subcellularLocation>
</comment>
<name>A0A9J2PNV7_ASCLU</name>
<evidence type="ECO:0000256" key="6">
    <source>
        <dbReference type="ARBA" id="ARBA00022723"/>
    </source>
</evidence>
<protein>
    <recommendedName>
        <fullName evidence="10">NAD-dependent protein deacetylase sir-2.1</fullName>
        <ecNumber evidence="4">2.3.1.286</ecNumber>
    </recommendedName>
    <alternativeName>
        <fullName evidence="11">Protein sir-2.1</fullName>
    </alternativeName>
    <alternativeName>
        <fullName evidence="12">Regulatory protein SIR2 homolog 1</fullName>
    </alternativeName>
</protein>
<keyword evidence="15" id="KW-1185">Reference proteome</keyword>
<evidence type="ECO:0000256" key="8">
    <source>
        <dbReference type="ARBA" id="ARBA00023027"/>
    </source>
</evidence>
<feature type="binding site" evidence="13">
    <location>
        <position position="295"/>
    </location>
    <ligand>
        <name>Zn(2+)</name>
        <dbReference type="ChEBI" id="CHEBI:29105"/>
    </ligand>
</feature>
<reference evidence="16" key="1">
    <citation type="submission" date="2023-03" db="UniProtKB">
        <authorList>
            <consortium name="WormBaseParasite"/>
        </authorList>
    </citation>
    <scope>IDENTIFICATION</scope>
</reference>
<evidence type="ECO:0000256" key="10">
    <source>
        <dbReference type="ARBA" id="ARBA00068847"/>
    </source>
</evidence>
<dbReference type="Pfam" id="PF02146">
    <property type="entry name" value="SIR2"/>
    <property type="match status" value="1"/>
</dbReference>
<evidence type="ECO:0000256" key="7">
    <source>
        <dbReference type="ARBA" id="ARBA00022833"/>
    </source>
</evidence>
<evidence type="ECO:0000256" key="9">
    <source>
        <dbReference type="ARBA" id="ARBA00023242"/>
    </source>
</evidence>
<dbReference type="CDD" id="cd01408">
    <property type="entry name" value="SIRT1"/>
    <property type="match status" value="1"/>
</dbReference>
<evidence type="ECO:0000256" key="3">
    <source>
        <dbReference type="ARBA" id="ARBA00006924"/>
    </source>
</evidence>
<evidence type="ECO:0000256" key="13">
    <source>
        <dbReference type="PROSITE-ProRule" id="PRU00236"/>
    </source>
</evidence>